<dbReference type="PANTHER" id="PTHR45724:SF13">
    <property type="entry name" value="AQUAPORIN NIP1-1-RELATED"/>
    <property type="match status" value="1"/>
</dbReference>
<dbReference type="GO" id="GO:0015267">
    <property type="term" value="F:channel activity"/>
    <property type="evidence" value="ECO:0007669"/>
    <property type="project" value="InterPro"/>
</dbReference>
<evidence type="ECO:0000256" key="2">
    <source>
        <dbReference type="ARBA" id="ARBA00022448"/>
    </source>
</evidence>
<keyword evidence="9" id="KW-1185">Reference proteome</keyword>
<gene>
    <name evidence="8" type="ORF">Scep_027816</name>
</gene>
<dbReference type="AlphaFoldDB" id="A0AAP0EH37"/>
<evidence type="ECO:0000256" key="6">
    <source>
        <dbReference type="RuleBase" id="RU000477"/>
    </source>
</evidence>
<evidence type="ECO:0000256" key="5">
    <source>
        <dbReference type="ARBA" id="ARBA00023136"/>
    </source>
</evidence>
<keyword evidence="3 6" id="KW-0812">Transmembrane</keyword>
<protein>
    <recommendedName>
        <fullName evidence="10">Aquaporin</fullName>
    </recommendedName>
</protein>
<comment type="subcellular location">
    <subcellularLocation>
        <location evidence="1">Membrane</location>
        <topology evidence="1">Multi-pass membrane protein</topology>
    </subcellularLocation>
</comment>
<evidence type="ECO:0000256" key="1">
    <source>
        <dbReference type="ARBA" id="ARBA00004141"/>
    </source>
</evidence>
<dbReference type="GO" id="GO:0016020">
    <property type="term" value="C:membrane"/>
    <property type="evidence" value="ECO:0007669"/>
    <property type="project" value="UniProtKB-SubCell"/>
</dbReference>
<dbReference type="CDD" id="cd00333">
    <property type="entry name" value="MIP"/>
    <property type="match status" value="1"/>
</dbReference>
<dbReference type="InterPro" id="IPR034294">
    <property type="entry name" value="Aquaporin_transptr"/>
</dbReference>
<dbReference type="InterPro" id="IPR022357">
    <property type="entry name" value="MIP_CS"/>
</dbReference>
<accession>A0AAP0EH37</accession>
<sequence>MLINSTRGASSIYMNTHENHPRIPSIEDGVPMSFSVSTVAQHHEDKLGNNDHEDSFCSVSILFLQKLIAETMGTFFLVFAGCSAIVVNLNQDTVVTLPGVALTWGLALVAIVYSIGHVSGAHINPAVTIAFASCGRFPWRQVPGYVAAQLLGATVANGTLRLVYSDINGHFPVNAPPGSNLHSLVIEFIITFFLMFVIASVTTDDRAVGSLAGLAIGVAVMSNILYSAPISGASMNPARTIGAAIIWNRYKGVWIYVLGPTFGAIAGAWAYNVLRSTLKPLPKTTKL</sequence>
<comment type="caution">
    <text evidence="8">The sequence shown here is derived from an EMBL/GenBank/DDBJ whole genome shotgun (WGS) entry which is preliminary data.</text>
</comment>
<keyword evidence="4 7" id="KW-1133">Transmembrane helix</keyword>
<feature type="transmembrane region" description="Helical" evidence="7">
    <location>
        <begin position="67"/>
        <end position="89"/>
    </location>
</feature>
<proteinExistence type="inferred from homology"/>
<feature type="transmembrane region" description="Helical" evidence="7">
    <location>
        <begin position="253"/>
        <end position="274"/>
    </location>
</feature>
<feature type="transmembrane region" description="Helical" evidence="7">
    <location>
        <begin position="95"/>
        <end position="115"/>
    </location>
</feature>
<evidence type="ECO:0008006" key="10">
    <source>
        <dbReference type="Google" id="ProtNLM"/>
    </source>
</evidence>
<dbReference type="PROSITE" id="PS00221">
    <property type="entry name" value="MIP"/>
    <property type="match status" value="1"/>
</dbReference>
<evidence type="ECO:0000313" key="8">
    <source>
        <dbReference type="EMBL" id="KAK9088734.1"/>
    </source>
</evidence>
<dbReference type="PRINTS" id="PR00783">
    <property type="entry name" value="MINTRINSICP"/>
</dbReference>
<feature type="transmembrane region" description="Helical" evidence="7">
    <location>
        <begin position="208"/>
        <end position="226"/>
    </location>
</feature>
<feature type="transmembrane region" description="Helical" evidence="7">
    <location>
        <begin position="145"/>
        <end position="164"/>
    </location>
</feature>
<keyword evidence="2 6" id="KW-0813">Transport</keyword>
<dbReference type="Gene3D" id="1.20.1080.10">
    <property type="entry name" value="Glycerol uptake facilitator protein"/>
    <property type="match status" value="1"/>
</dbReference>
<organism evidence="8 9">
    <name type="scientific">Stephania cephalantha</name>
    <dbReference type="NCBI Taxonomy" id="152367"/>
    <lineage>
        <taxon>Eukaryota</taxon>
        <taxon>Viridiplantae</taxon>
        <taxon>Streptophyta</taxon>
        <taxon>Embryophyta</taxon>
        <taxon>Tracheophyta</taxon>
        <taxon>Spermatophyta</taxon>
        <taxon>Magnoliopsida</taxon>
        <taxon>Ranunculales</taxon>
        <taxon>Menispermaceae</taxon>
        <taxon>Menispermoideae</taxon>
        <taxon>Cissampelideae</taxon>
        <taxon>Stephania</taxon>
    </lineage>
</organism>
<evidence type="ECO:0000256" key="7">
    <source>
        <dbReference type="SAM" id="Phobius"/>
    </source>
</evidence>
<dbReference type="PANTHER" id="PTHR45724">
    <property type="entry name" value="AQUAPORIN NIP2-1"/>
    <property type="match status" value="1"/>
</dbReference>
<feature type="transmembrane region" description="Helical" evidence="7">
    <location>
        <begin position="184"/>
        <end position="201"/>
    </location>
</feature>
<dbReference type="SUPFAM" id="SSF81338">
    <property type="entry name" value="Aquaporin-like"/>
    <property type="match status" value="1"/>
</dbReference>
<dbReference type="InterPro" id="IPR023271">
    <property type="entry name" value="Aquaporin-like"/>
</dbReference>
<dbReference type="Pfam" id="PF00230">
    <property type="entry name" value="MIP"/>
    <property type="match status" value="1"/>
</dbReference>
<name>A0AAP0EH37_9MAGN</name>
<evidence type="ECO:0000256" key="3">
    <source>
        <dbReference type="ARBA" id="ARBA00022692"/>
    </source>
</evidence>
<dbReference type="InterPro" id="IPR000425">
    <property type="entry name" value="MIP"/>
</dbReference>
<comment type="similarity">
    <text evidence="6">Belongs to the MIP/aquaporin (TC 1.A.8) family.</text>
</comment>
<dbReference type="NCBIfam" id="TIGR00861">
    <property type="entry name" value="MIP"/>
    <property type="match status" value="1"/>
</dbReference>
<dbReference type="EMBL" id="JBBNAG010000012">
    <property type="protein sequence ID" value="KAK9088734.1"/>
    <property type="molecule type" value="Genomic_DNA"/>
</dbReference>
<dbReference type="Proteomes" id="UP001419268">
    <property type="component" value="Unassembled WGS sequence"/>
</dbReference>
<keyword evidence="5 7" id="KW-0472">Membrane</keyword>
<evidence type="ECO:0000313" key="9">
    <source>
        <dbReference type="Proteomes" id="UP001419268"/>
    </source>
</evidence>
<evidence type="ECO:0000256" key="4">
    <source>
        <dbReference type="ARBA" id="ARBA00022989"/>
    </source>
</evidence>
<reference evidence="8 9" key="1">
    <citation type="submission" date="2024-01" db="EMBL/GenBank/DDBJ databases">
        <title>Genome assemblies of Stephania.</title>
        <authorList>
            <person name="Yang L."/>
        </authorList>
    </citation>
    <scope>NUCLEOTIDE SEQUENCE [LARGE SCALE GENOMIC DNA]</scope>
    <source>
        <strain evidence="8">JXDWG</strain>
        <tissue evidence="8">Leaf</tissue>
    </source>
</reference>